<gene>
    <name evidence="2" type="ORF">X777_05747</name>
</gene>
<dbReference type="AlphaFoldDB" id="A0A026WEJ9"/>
<evidence type="ECO:0000313" key="3">
    <source>
        <dbReference type="Proteomes" id="UP000053097"/>
    </source>
</evidence>
<organism evidence="2 3">
    <name type="scientific">Ooceraea biroi</name>
    <name type="common">Clonal raider ant</name>
    <name type="synonym">Cerapachys biroi</name>
    <dbReference type="NCBI Taxonomy" id="2015173"/>
    <lineage>
        <taxon>Eukaryota</taxon>
        <taxon>Metazoa</taxon>
        <taxon>Ecdysozoa</taxon>
        <taxon>Arthropoda</taxon>
        <taxon>Hexapoda</taxon>
        <taxon>Insecta</taxon>
        <taxon>Pterygota</taxon>
        <taxon>Neoptera</taxon>
        <taxon>Endopterygota</taxon>
        <taxon>Hymenoptera</taxon>
        <taxon>Apocrita</taxon>
        <taxon>Aculeata</taxon>
        <taxon>Formicoidea</taxon>
        <taxon>Formicidae</taxon>
        <taxon>Dorylinae</taxon>
        <taxon>Ooceraea</taxon>
    </lineage>
</organism>
<name>A0A026WEJ9_OOCBI</name>
<feature type="domain" description="Mutator-like transposase" evidence="1">
    <location>
        <begin position="7"/>
        <end position="265"/>
    </location>
</feature>
<evidence type="ECO:0000259" key="1">
    <source>
        <dbReference type="Pfam" id="PF20700"/>
    </source>
</evidence>
<reference evidence="2 3" key="1">
    <citation type="journal article" date="2014" name="Curr. Biol.">
        <title>The genome of the clonal raider ant Cerapachys biroi.</title>
        <authorList>
            <person name="Oxley P.R."/>
            <person name="Ji L."/>
            <person name="Fetter-Pruneda I."/>
            <person name="McKenzie S.K."/>
            <person name="Li C."/>
            <person name="Hu H."/>
            <person name="Zhang G."/>
            <person name="Kronauer D.J."/>
        </authorList>
    </citation>
    <scope>NUCLEOTIDE SEQUENCE [LARGE SCALE GENOMIC DNA]</scope>
</reference>
<dbReference type="OMA" id="VKSAYCH"/>
<sequence>MDIGQGISISTYEFIVRHIHTAASSVFDSVCKKAVKEEKEKNIENGRPAEEFKISGDGSWKKRGFTSLYGVTTLIGYYTGKIIDLIVKSAYCHACIIWKKKEGTDEYAEWYEQHEGECFMNHSGSAGKMEVDAIKEMILRSEEKFGVKYVNYIGDGDSKTYKGILDVNPYGDDYPVIKSECVGHVEKRMGTRLRNIKKEKKLGGRGKLTDARITKLTKYYGLAIRRNVNSVQDMKRAIKATLDHLTSTDKNPKHKNCPPGNESWCKWRKAEAAGKTQEYEHPPPLNPEIVKHILPIYEDLSKDDLLTRCLGGHN</sequence>
<dbReference type="Proteomes" id="UP000053097">
    <property type="component" value="Unassembled WGS sequence"/>
</dbReference>
<evidence type="ECO:0000313" key="2">
    <source>
        <dbReference type="EMBL" id="EZA54492.1"/>
    </source>
</evidence>
<dbReference type="InterPro" id="IPR049012">
    <property type="entry name" value="Mutator_transp_dom"/>
</dbReference>
<dbReference type="EMBL" id="KK107246">
    <property type="protein sequence ID" value="EZA54492.1"/>
    <property type="molecule type" value="Genomic_DNA"/>
</dbReference>
<dbReference type="Pfam" id="PF20700">
    <property type="entry name" value="Mutator"/>
    <property type="match status" value="1"/>
</dbReference>
<dbReference type="OrthoDB" id="415696at2759"/>
<keyword evidence="3" id="KW-1185">Reference proteome</keyword>
<protein>
    <recommendedName>
        <fullName evidence="1">Mutator-like transposase domain-containing protein</fullName>
    </recommendedName>
</protein>
<proteinExistence type="predicted"/>
<accession>A0A026WEJ9</accession>